<dbReference type="Proteomes" id="UP000195043">
    <property type="component" value="Unassembled WGS sequence"/>
</dbReference>
<feature type="non-terminal residue" evidence="3">
    <location>
        <position position="627"/>
    </location>
</feature>
<accession>A0A242A8V0</accession>
<evidence type="ECO:0000313" key="4">
    <source>
        <dbReference type="Proteomes" id="UP000195043"/>
    </source>
</evidence>
<dbReference type="STRING" id="1834191.A5886_002554"/>
<evidence type="ECO:0000256" key="2">
    <source>
        <dbReference type="SAM" id="Phobius"/>
    </source>
</evidence>
<protein>
    <submittedName>
        <fullName evidence="3">Uncharacterized protein</fullName>
    </submittedName>
</protein>
<keyword evidence="2" id="KW-1133">Transmembrane helix</keyword>
<dbReference type="EMBL" id="NGKU01000001">
    <property type="protein sequence ID" value="OTN77454.1"/>
    <property type="molecule type" value="Genomic_DNA"/>
</dbReference>
<evidence type="ECO:0000256" key="1">
    <source>
        <dbReference type="SAM" id="MobiDB-lite"/>
    </source>
</evidence>
<keyword evidence="4" id="KW-1185">Reference proteome</keyword>
<feature type="compositionally biased region" description="Low complexity" evidence="1">
    <location>
        <begin position="572"/>
        <end position="607"/>
    </location>
</feature>
<name>A0A242A8V0_9ENTE</name>
<proteinExistence type="predicted"/>
<dbReference type="AlphaFoldDB" id="A0A242A8V0"/>
<reference evidence="3 4" key="1">
    <citation type="submission" date="2017-05" db="EMBL/GenBank/DDBJ databases">
        <title>The Genome Sequence of Enterococcus sp. 8G7_MSG3316.</title>
        <authorList>
            <consortium name="The Broad Institute Genomics Platform"/>
            <consortium name="The Broad Institute Genomic Center for Infectious Diseases"/>
            <person name="Earl A."/>
            <person name="Manson A."/>
            <person name="Schwartman J."/>
            <person name="Gilmore M."/>
            <person name="Abouelleil A."/>
            <person name="Cao P."/>
            <person name="Chapman S."/>
            <person name="Cusick C."/>
            <person name="Shea T."/>
            <person name="Young S."/>
            <person name="Neafsey D."/>
            <person name="Nusbaum C."/>
            <person name="Birren B."/>
        </authorList>
    </citation>
    <scope>NUCLEOTIDE SEQUENCE [LARGE SCALE GENOMIC DNA]</scope>
    <source>
        <strain evidence="3 4">8G7_MSG3316</strain>
    </source>
</reference>
<feature type="region of interest" description="Disordered" evidence="1">
    <location>
        <begin position="551"/>
        <end position="627"/>
    </location>
</feature>
<feature type="compositionally biased region" description="Polar residues" evidence="1">
    <location>
        <begin position="610"/>
        <end position="627"/>
    </location>
</feature>
<comment type="caution">
    <text evidence="3">The sequence shown here is derived from an EMBL/GenBank/DDBJ whole genome shotgun (WGS) entry which is preliminary data.</text>
</comment>
<evidence type="ECO:0000313" key="3">
    <source>
        <dbReference type="EMBL" id="OTN77454.1"/>
    </source>
</evidence>
<organism evidence="3 4">
    <name type="scientific">Candidatus Enterococcus testudinis</name>
    <dbReference type="NCBI Taxonomy" id="1834191"/>
    <lineage>
        <taxon>Bacteria</taxon>
        <taxon>Bacillati</taxon>
        <taxon>Bacillota</taxon>
        <taxon>Bacilli</taxon>
        <taxon>Lactobacillales</taxon>
        <taxon>Enterococcaceae</taxon>
        <taxon>Enterococcus</taxon>
    </lineage>
</organism>
<sequence length="627" mass="67354">MSKDEHQDHKDDDKRQRRIVGAGALLTVGAGAFMAGGLQNNAQAETTDGLTLSEKRVQEDEIIKDIEHTSVDELSQSLAKGESTSLATPTGHIAKMVDELPNEDQLRSIYGGYAVLVSDEQTTYSIDSIMSITDADVYYRTEGLSQSEPRVMKMTRYRDLIKANPNIRVLQTETYKTVSPHLYGDKSDAYMDSANWKDSRVVSSNRTKSIAFQQKDAAQPMNFTAADGTFIGNLAIDSNLGLAVKTADLHAPLTDEIKSDFADTMEKNFGITFNGVLYSAIFHDESVSTDYQQNKADGFFTFARTTHGLPLKVSDHYVVAAVNYGDTIESLQHALNLQAVKSIDQSNTWITSEETDLPVQVTATDSIADENEESFEIQALEQIIESLKYVYQTVSESVSDVFDTETAYASEVSSEPVVYSGSQAGISPGGAVDGSLSEDASGVASWNQTATFSGGGYGGHTITVNSAVTTKSDQVNATNFNAVLQSLHLQVDGQSYTSFVATPLVINGVNYVGYLSSSSGSGSDFTIAIKDTNFNVYQMGGNFAYISSPMSTGEATVDNETDETTPSEDGSTETPTATGEDTTTPNEDGSTETPTDTGEDTTTPSEDGSTENPTETGEDTTTPSEDG</sequence>
<feature type="compositionally biased region" description="Acidic residues" evidence="1">
    <location>
        <begin position="557"/>
        <end position="566"/>
    </location>
</feature>
<gene>
    <name evidence="3" type="ORF">A5886_002554</name>
</gene>
<keyword evidence="2" id="KW-0812">Transmembrane</keyword>
<feature type="transmembrane region" description="Helical" evidence="2">
    <location>
        <begin position="20"/>
        <end position="38"/>
    </location>
</feature>
<keyword evidence="2" id="KW-0472">Membrane</keyword>